<evidence type="ECO:0000259" key="3">
    <source>
        <dbReference type="SMART" id="SM00014"/>
    </source>
</evidence>
<protein>
    <recommendedName>
        <fullName evidence="3">Phosphatidic acid phosphatase type 2/haloperoxidase domain-containing protein</fullName>
    </recommendedName>
</protein>
<name>A0A976A2I7_9BURK</name>
<evidence type="ECO:0000313" key="5">
    <source>
        <dbReference type="Proteomes" id="UP000256780"/>
    </source>
</evidence>
<dbReference type="PANTHER" id="PTHR14969">
    <property type="entry name" value="SPHINGOSINE-1-PHOSPHATE PHOSPHOHYDROLASE"/>
    <property type="match status" value="1"/>
</dbReference>
<feature type="transmembrane region" description="Helical" evidence="2">
    <location>
        <begin position="90"/>
        <end position="112"/>
    </location>
</feature>
<comment type="caution">
    <text evidence="4">The sequence shown here is derived from an EMBL/GenBank/DDBJ whole genome shotgun (WGS) entry which is preliminary data.</text>
</comment>
<feature type="region of interest" description="Disordered" evidence="1">
    <location>
        <begin position="750"/>
        <end position="782"/>
    </location>
</feature>
<dbReference type="InterPro" id="IPR036938">
    <property type="entry name" value="PAP2/HPO_sf"/>
</dbReference>
<keyword evidence="2" id="KW-1133">Transmembrane helix</keyword>
<dbReference type="Pfam" id="PF01569">
    <property type="entry name" value="PAP2"/>
    <property type="match status" value="1"/>
</dbReference>
<keyword evidence="2" id="KW-0472">Membrane</keyword>
<accession>A0A976A2I7</accession>
<evidence type="ECO:0000256" key="2">
    <source>
        <dbReference type="SAM" id="Phobius"/>
    </source>
</evidence>
<keyword evidence="2" id="KW-0812">Transmembrane</keyword>
<dbReference type="AlphaFoldDB" id="A0A976A2I7"/>
<feature type="transmembrane region" description="Helical" evidence="2">
    <location>
        <begin position="242"/>
        <end position="262"/>
    </location>
</feature>
<gene>
    <name evidence="4" type="ORF">CBM2587_A50079</name>
</gene>
<reference evidence="4 5" key="1">
    <citation type="submission" date="2018-01" db="EMBL/GenBank/DDBJ databases">
        <authorList>
            <person name="Clerissi C."/>
        </authorList>
    </citation>
    <scope>NUCLEOTIDE SEQUENCE [LARGE SCALE GENOMIC DNA]</scope>
    <source>
        <strain evidence="4">Cupriavidus sp. LMG 19464</strain>
    </source>
</reference>
<feature type="transmembrane region" description="Helical" evidence="2">
    <location>
        <begin position="20"/>
        <end position="46"/>
    </location>
</feature>
<dbReference type="InterPro" id="IPR000326">
    <property type="entry name" value="PAP2/HPO"/>
</dbReference>
<dbReference type="Gene3D" id="1.20.144.10">
    <property type="entry name" value="Phosphatidic acid phosphatase type 2/haloperoxidase"/>
    <property type="match status" value="1"/>
</dbReference>
<dbReference type="SMART" id="SM00014">
    <property type="entry name" value="acidPPc"/>
    <property type="match status" value="1"/>
</dbReference>
<feature type="domain" description="Phosphatidic acid phosphatase type 2/haloperoxidase" evidence="3">
    <location>
        <begin position="174"/>
        <end position="285"/>
    </location>
</feature>
<organism evidence="4 5">
    <name type="scientific">Cupriavidus taiwanensis</name>
    <dbReference type="NCBI Taxonomy" id="164546"/>
    <lineage>
        <taxon>Bacteria</taxon>
        <taxon>Pseudomonadati</taxon>
        <taxon>Pseudomonadota</taxon>
        <taxon>Betaproteobacteria</taxon>
        <taxon>Burkholderiales</taxon>
        <taxon>Burkholderiaceae</taxon>
        <taxon>Cupriavidus</taxon>
    </lineage>
</organism>
<feature type="compositionally biased region" description="Basic and acidic residues" evidence="1">
    <location>
        <begin position="757"/>
        <end position="766"/>
    </location>
</feature>
<feature type="transmembrane region" description="Helical" evidence="2">
    <location>
        <begin position="175"/>
        <end position="196"/>
    </location>
</feature>
<evidence type="ECO:0000313" key="4">
    <source>
        <dbReference type="EMBL" id="SOY55096.1"/>
    </source>
</evidence>
<dbReference type="EMBL" id="OFSQ01000024">
    <property type="protein sequence ID" value="SOY55096.1"/>
    <property type="molecule type" value="Genomic_DNA"/>
</dbReference>
<proteinExistence type="predicted"/>
<dbReference type="CDD" id="cd03392">
    <property type="entry name" value="PAP2_like_2"/>
    <property type="match status" value="1"/>
</dbReference>
<feature type="transmembrane region" description="Helical" evidence="2">
    <location>
        <begin position="141"/>
        <end position="168"/>
    </location>
</feature>
<sequence length="790" mass="86638">MTDAPARAAGLVQAWLTPGTALGLLALFTLVTLLLLSLVPLLVAMLQPVVRWLDRWRMWGAGALSARVAARARRLDAITLRLLERDVAELLLVLLAGAVLLACGSALFWLAAEVAENAEVARLDQQVFAGLRALRTDWLDLAMVAVTEFGGGRISVAVGVAVFAWLCWRRAWTVALYWAAALLGARACVMALKLGMARVRPASIYSGLESYSFPSGHATSSMVTYGFLAFLMCLRQPWRVRVPVLALTVVAVAAIGVSRLYLGMHWVSDVAAGYALGLAWIALLGTAYLALHGPAPATRWRRGGSAWWRPLRWWRRSATWRGSGCRIRWSAIARPAPLRWRGRRFRPGCLRQARHQQLVDLVMVDVQHFEAIARHGDRLGFLGDALERIDHQPGGGIDIVLARQRIQLQRLLQVYQRRQAIDQPRAVIAPHDLLVLAGIEDVAHQRADDVVQRDDAHHQPVLVHDHGEALVHLAKARQRLGQGQRVGDHQHVLVVVAADIAHHRGAFVGQQQLQDVLGIDIALHVVEVVAAHRVLRVRLVDQLAAHAVGGLVQAQVDHLVARRHDRGDALEVEFEHVLDQMQLMLVQHAGLGAGIDHRGDVLGGDLVDRLGRQPQQPQHGVGGGVEDPDQRPEHAQQRQHRVDHGQRAGFGKGHGDALGDQVGELDEQQRHDQERADVGGALRVHHLHVGRQRFQQQVGHMLLAQDTGQDGDAVDSDLHDGEEIPRLFLEQQHARGAAVAALGQDLQLGAAGSGQRDLGDREKGADGDEQDQGQDEHRRDGAVRLCLQAA</sequence>
<feature type="transmembrane region" description="Helical" evidence="2">
    <location>
        <begin position="274"/>
        <end position="291"/>
    </location>
</feature>
<dbReference type="PANTHER" id="PTHR14969:SF13">
    <property type="entry name" value="AT30094P"/>
    <property type="match status" value="1"/>
</dbReference>
<evidence type="ECO:0000256" key="1">
    <source>
        <dbReference type="SAM" id="MobiDB-lite"/>
    </source>
</evidence>
<dbReference type="SUPFAM" id="SSF48317">
    <property type="entry name" value="Acid phosphatase/Vanadium-dependent haloperoxidase"/>
    <property type="match status" value="1"/>
</dbReference>
<feature type="compositionally biased region" description="Basic and acidic residues" evidence="1">
    <location>
        <begin position="628"/>
        <end position="646"/>
    </location>
</feature>
<feature type="region of interest" description="Disordered" evidence="1">
    <location>
        <begin position="605"/>
        <end position="660"/>
    </location>
</feature>
<dbReference type="Proteomes" id="UP000256780">
    <property type="component" value="Chromosome CBM2587_a"/>
</dbReference>